<feature type="transmembrane region" description="Helical" evidence="1">
    <location>
        <begin position="39"/>
        <end position="60"/>
    </location>
</feature>
<dbReference type="Proteomes" id="UP000014539">
    <property type="component" value="Unassembled WGS sequence"/>
</dbReference>
<keyword evidence="1" id="KW-0472">Membrane</keyword>
<name>S3YFM8_9BACT</name>
<organism evidence="3 4">
    <name type="scientific">Campylobacter ureolyticus ACS-301-V-Sch3b</name>
    <dbReference type="NCBI Taxonomy" id="883165"/>
    <lineage>
        <taxon>Bacteria</taxon>
        <taxon>Pseudomonadati</taxon>
        <taxon>Campylobacterota</taxon>
        <taxon>Epsilonproteobacteria</taxon>
        <taxon>Campylobacterales</taxon>
        <taxon>Campylobacteraceae</taxon>
        <taxon>Campylobacter</taxon>
    </lineage>
</organism>
<comment type="caution">
    <text evidence="3">The sequence shown here is derived from an EMBL/GenBank/DDBJ whole genome shotgun (WGS) entry which is preliminary data.</text>
</comment>
<dbReference type="InterPro" id="IPR007039">
    <property type="entry name" value="TrbC/VirB2"/>
</dbReference>
<evidence type="ECO:0000313" key="3">
    <source>
        <dbReference type="EMBL" id="EPH07295.1"/>
    </source>
</evidence>
<keyword evidence="1" id="KW-1133">Transmembrane helix</keyword>
<proteinExistence type="predicted"/>
<protein>
    <recommendedName>
        <fullName evidence="5">Conjugal transfer protein TrbC</fullName>
    </recommendedName>
</protein>
<dbReference type="EMBL" id="AGYD01000018">
    <property type="protein sequence ID" value="EPH07295.1"/>
    <property type="molecule type" value="Genomic_DNA"/>
</dbReference>
<feature type="transmembrane region" description="Helical" evidence="1">
    <location>
        <begin position="72"/>
        <end position="93"/>
    </location>
</feature>
<reference evidence="3 4" key="1">
    <citation type="submission" date="2013-06" db="EMBL/GenBank/DDBJ databases">
        <title>The Genome Sequence of Campylobacter ureolyticus ACS-301-V-SCH3B.</title>
        <authorList>
            <consortium name="The Broad Institute Genomics Platform"/>
            <person name="Earl A."/>
            <person name="Ward D."/>
            <person name="Feldgarden M."/>
            <person name="Gevers D."/>
            <person name="Saerens B."/>
            <person name="Vaneechoutte M."/>
            <person name="Walker B."/>
            <person name="Young S."/>
            <person name="Zeng Q."/>
            <person name="Gargeya S."/>
            <person name="Fitzgerald M."/>
            <person name="Haas B."/>
            <person name="Abouelleil A."/>
            <person name="Allen A.W."/>
            <person name="Alvarado L."/>
            <person name="Arachchi H.M."/>
            <person name="Berlin A.M."/>
            <person name="Chapman S.B."/>
            <person name="Gainer-Dewar J."/>
            <person name="Goldberg J."/>
            <person name="Griggs A."/>
            <person name="Gujja S."/>
            <person name="Hansen M."/>
            <person name="Howarth C."/>
            <person name="Imamovic A."/>
            <person name="Ireland A."/>
            <person name="Larimer J."/>
            <person name="McCowan C."/>
            <person name="Murphy C."/>
            <person name="Pearson M."/>
            <person name="Poon T.W."/>
            <person name="Priest M."/>
            <person name="Roberts A."/>
            <person name="Saif S."/>
            <person name="Shea T."/>
            <person name="Sisk P."/>
            <person name="Sykes S."/>
            <person name="Wortman J."/>
            <person name="Nusbaum C."/>
            <person name="Birren B."/>
        </authorList>
    </citation>
    <scope>NUCLEOTIDE SEQUENCE [LARGE SCALE GENOMIC DNA]</scope>
    <source>
        <strain evidence="3 4">ACS-301-V-Sch3b</strain>
    </source>
</reference>
<dbReference type="PATRIC" id="fig|883165.3.peg.1702"/>
<dbReference type="eggNOG" id="COG3838">
    <property type="taxonomic scope" value="Bacteria"/>
</dbReference>
<evidence type="ECO:0000313" key="4">
    <source>
        <dbReference type="Proteomes" id="UP000014539"/>
    </source>
</evidence>
<sequence length="99" mass="10275">MLKRYLMLFFIFGAVFAFASTTGGGLPWESPLQTIKASITGPVAFIISLLAIVAAGVGLVFGGEFSGFVKTLIYVVLVVALIVGAVNIMNMFGASGALI</sequence>
<dbReference type="Pfam" id="PF04956">
    <property type="entry name" value="TrbC"/>
    <property type="match status" value="1"/>
</dbReference>
<evidence type="ECO:0008006" key="5">
    <source>
        <dbReference type="Google" id="ProtNLM"/>
    </source>
</evidence>
<gene>
    <name evidence="3" type="ORF">HMPREF9309_01683</name>
</gene>
<evidence type="ECO:0000256" key="2">
    <source>
        <dbReference type="SAM" id="SignalP"/>
    </source>
</evidence>
<dbReference type="AlphaFoldDB" id="S3YFM8"/>
<evidence type="ECO:0000256" key="1">
    <source>
        <dbReference type="SAM" id="Phobius"/>
    </source>
</evidence>
<accession>S3YFM8</accession>
<keyword evidence="4" id="KW-1185">Reference proteome</keyword>
<keyword evidence="1" id="KW-0812">Transmembrane</keyword>
<feature type="chain" id="PRO_5004514206" description="Conjugal transfer protein TrbC" evidence="2">
    <location>
        <begin position="20"/>
        <end position="99"/>
    </location>
</feature>
<keyword evidence="2" id="KW-0732">Signal</keyword>
<feature type="signal peptide" evidence="2">
    <location>
        <begin position="1"/>
        <end position="19"/>
    </location>
</feature>
<dbReference type="HOGENOM" id="CLU_143299_0_2_7"/>